<evidence type="ECO:0000313" key="3">
    <source>
        <dbReference type="Proteomes" id="UP000324800"/>
    </source>
</evidence>
<dbReference type="InterPro" id="IPR016024">
    <property type="entry name" value="ARM-type_fold"/>
</dbReference>
<evidence type="ECO:0000313" key="2">
    <source>
        <dbReference type="EMBL" id="KAA6403597.1"/>
    </source>
</evidence>
<dbReference type="Gene3D" id="1.25.10.10">
    <property type="entry name" value="Leucine-rich Repeat Variant"/>
    <property type="match status" value="1"/>
</dbReference>
<comment type="caution">
    <text evidence="2">The sequence shown here is derived from an EMBL/GenBank/DDBJ whole genome shotgun (WGS) entry which is preliminary data.</text>
</comment>
<dbReference type="EMBL" id="SNRW01000082">
    <property type="protein sequence ID" value="KAA6403597.1"/>
    <property type="molecule type" value="Genomic_DNA"/>
</dbReference>
<dbReference type="Proteomes" id="UP000324800">
    <property type="component" value="Unassembled WGS sequence"/>
</dbReference>
<organism evidence="2 3">
    <name type="scientific">Streblomastix strix</name>
    <dbReference type="NCBI Taxonomy" id="222440"/>
    <lineage>
        <taxon>Eukaryota</taxon>
        <taxon>Metamonada</taxon>
        <taxon>Preaxostyla</taxon>
        <taxon>Oxymonadida</taxon>
        <taxon>Streblomastigidae</taxon>
        <taxon>Streblomastix</taxon>
    </lineage>
</organism>
<proteinExistence type="predicted"/>
<dbReference type="Pfam" id="PF00514">
    <property type="entry name" value="Arm"/>
    <property type="match status" value="1"/>
</dbReference>
<reference evidence="2 3" key="1">
    <citation type="submission" date="2019-03" db="EMBL/GenBank/DDBJ databases">
        <title>Single cell metagenomics reveals metabolic interactions within the superorganism composed of flagellate Streblomastix strix and complex community of Bacteroidetes bacteria on its surface.</title>
        <authorList>
            <person name="Treitli S.C."/>
            <person name="Kolisko M."/>
            <person name="Husnik F."/>
            <person name="Keeling P."/>
            <person name="Hampl V."/>
        </authorList>
    </citation>
    <scope>NUCLEOTIDE SEQUENCE [LARGE SCALE GENOMIC DNA]</scope>
    <source>
        <strain evidence="2">ST1C</strain>
    </source>
</reference>
<sequence>MRFREFNDLNFDHHQFAAERAEYERQNARSQSLQTHRRLNQKGLLSKDYEFNEKLTAVVIALKESTSDSIFHNIHQLRLFISGVQVPPIDLLVQLDAINYCSQLISHFDMNVQFEAVWVIANIASGSDDHSRAICFQPCFPSIIKLADKLIASAAEATNRTLRSKSKPSIIGNTDTTNSPSNLNYPLPILLCEVCLLVVGNIAGSSRDLRRYARRLIVSSIELNQNPLIQNRTKKETTLSIVSRVLERAVRGVSREIELKEEEEEEDIEGNEEQQDEDEDEYEDDDNINIDEQIMKEEDEENLLGSIIV</sequence>
<dbReference type="InterPro" id="IPR000225">
    <property type="entry name" value="Armadillo"/>
</dbReference>
<dbReference type="SUPFAM" id="SSF48371">
    <property type="entry name" value="ARM repeat"/>
    <property type="match status" value="1"/>
</dbReference>
<evidence type="ECO:0008006" key="4">
    <source>
        <dbReference type="Google" id="ProtNLM"/>
    </source>
</evidence>
<name>A0A5J4X8U4_9EUKA</name>
<accession>A0A5J4X8U4</accession>
<protein>
    <recommendedName>
        <fullName evidence="4">IBB domain-containing protein</fullName>
    </recommendedName>
</protein>
<dbReference type="AlphaFoldDB" id="A0A5J4X8U4"/>
<feature type="region of interest" description="Disordered" evidence="1">
    <location>
        <begin position="257"/>
        <end position="296"/>
    </location>
</feature>
<gene>
    <name evidence="2" type="ORF">EZS28_000874</name>
</gene>
<feature type="compositionally biased region" description="Acidic residues" evidence="1">
    <location>
        <begin position="259"/>
        <end position="289"/>
    </location>
</feature>
<evidence type="ECO:0000256" key="1">
    <source>
        <dbReference type="SAM" id="MobiDB-lite"/>
    </source>
</evidence>
<dbReference type="InterPro" id="IPR011989">
    <property type="entry name" value="ARM-like"/>
</dbReference>